<dbReference type="AlphaFoldDB" id="A0A3M6VVF4"/>
<dbReference type="Proteomes" id="UP000282087">
    <property type="component" value="Unassembled WGS sequence"/>
</dbReference>
<protein>
    <submittedName>
        <fullName evidence="2">Uncharacterized protein</fullName>
    </submittedName>
</protein>
<evidence type="ECO:0000256" key="1">
    <source>
        <dbReference type="SAM" id="MobiDB-lite"/>
    </source>
</evidence>
<evidence type="ECO:0000313" key="2">
    <source>
        <dbReference type="EMBL" id="RMX70241.1"/>
    </source>
</evidence>
<reference evidence="2 3" key="1">
    <citation type="submission" date="2018-06" db="EMBL/GenBank/DDBJ databases">
        <title>Comparative genomics of downy mildews reveals potential adaptations to biotrophy.</title>
        <authorList>
            <person name="Fletcher K."/>
            <person name="Klosterman S.J."/>
            <person name="Derevnina L."/>
            <person name="Martin F."/>
            <person name="Koike S."/>
            <person name="Reyes Chin-Wo S."/>
            <person name="Mou B."/>
            <person name="Michelmore R."/>
        </authorList>
    </citation>
    <scope>NUCLEOTIDE SEQUENCE [LARGE SCALE GENOMIC DNA]</scope>
    <source>
        <strain evidence="2 3">R14</strain>
    </source>
</reference>
<proteinExistence type="predicted"/>
<sequence length="328" mass="37827">MACTINKGKHRINGSDEERVAFFPILEELATGEKFEAKIPEINKNAKSLPETAGLLKWADSLEELTFKEYQIAASAKLLELSTEHGENWVHSMLEAAEKDPATRETAQHLQLFLQLHESLDEHAFEILYLDYDDLTEFLASPVLKSYFELYSFLRKETPISSLYNELSKKYKGPELTKQLLAAQSNDAAKKTALMLARYQCVDWRRKDIGGDVVFERFGLNRAGTYMFDHPQWNMWIWFMRALEKKRYVNEEDLSKLVLTVLRKHYEDDDLLLWFRNVKTGKDKKLAGSLEKALEEALEGEASAPIKRQQNDGEVSAPTKRQRTDKGQ</sequence>
<dbReference type="VEuPathDB" id="FungiDB:DD237_002240"/>
<dbReference type="STRING" id="542832.A0A3M6VVF4"/>
<evidence type="ECO:0000313" key="3">
    <source>
        <dbReference type="Proteomes" id="UP000282087"/>
    </source>
</evidence>
<name>A0A3M6VVF4_9STRA</name>
<dbReference type="EMBL" id="QLLG01000004">
    <property type="protein sequence ID" value="RMX70241.1"/>
    <property type="molecule type" value="Genomic_DNA"/>
</dbReference>
<comment type="caution">
    <text evidence="2">The sequence shown here is derived from an EMBL/GenBank/DDBJ whole genome shotgun (WGS) entry which is preliminary data.</text>
</comment>
<dbReference type="VEuPathDB" id="FungiDB:DD237_002239"/>
<organism evidence="2 3">
    <name type="scientific">Peronospora effusa</name>
    <dbReference type="NCBI Taxonomy" id="542832"/>
    <lineage>
        <taxon>Eukaryota</taxon>
        <taxon>Sar</taxon>
        <taxon>Stramenopiles</taxon>
        <taxon>Oomycota</taxon>
        <taxon>Peronosporomycetes</taxon>
        <taxon>Peronosporales</taxon>
        <taxon>Peronosporaceae</taxon>
        <taxon>Peronospora</taxon>
    </lineage>
</organism>
<accession>A0A3M6VVF4</accession>
<feature type="region of interest" description="Disordered" evidence="1">
    <location>
        <begin position="300"/>
        <end position="328"/>
    </location>
</feature>
<gene>
    <name evidence="2" type="ORF">DD238_001060</name>
</gene>
<keyword evidence="3" id="KW-1185">Reference proteome</keyword>